<dbReference type="RefSeq" id="WP_266348978.1">
    <property type="nucleotide sequence ID" value="NZ_JAPKNG010000003.1"/>
</dbReference>
<gene>
    <name evidence="4" type="ORF">QO014_002454</name>
</gene>
<evidence type="ECO:0000259" key="3">
    <source>
        <dbReference type="PROSITE" id="PS50977"/>
    </source>
</evidence>
<dbReference type="Pfam" id="PF00440">
    <property type="entry name" value="TetR_N"/>
    <property type="match status" value="1"/>
</dbReference>
<proteinExistence type="predicted"/>
<keyword evidence="1 2" id="KW-0238">DNA-binding</keyword>
<sequence length="199" mass="21240">MSSQESFERVAQKQRTRATLLAATRELLAEGKHPTVAETADRAGISRATAYRYFSAPDAMAQEAVLDAIAREFTAVHFRDGPADADLAMRAESVVAGILAMVIAHEALFRTFLSVSVGGGGRQPAERGGRRMGWIEEALAPVSTDLSDEQMKRLIAGLALLTGIETIVVLKDVMGMDDAAAEKTARALARTLVQGVLAD</sequence>
<dbReference type="EMBL" id="JAUSVO010000003">
    <property type="protein sequence ID" value="MDQ0438062.1"/>
    <property type="molecule type" value="Genomic_DNA"/>
</dbReference>
<protein>
    <submittedName>
        <fullName evidence="4">AcrR family transcriptional regulator</fullName>
    </submittedName>
</protein>
<evidence type="ECO:0000313" key="4">
    <source>
        <dbReference type="EMBL" id="MDQ0438062.1"/>
    </source>
</evidence>
<keyword evidence="5" id="KW-1185">Reference proteome</keyword>
<comment type="caution">
    <text evidence="4">The sequence shown here is derived from an EMBL/GenBank/DDBJ whole genome shotgun (WGS) entry which is preliminary data.</text>
</comment>
<dbReference type="PROSITE" id="PS50977">
    <property type="entry name" value="HTH_TETR_2"/>
    <property type="match status" value="1"/>
</dbReference>
<dbReference type="InterPro" id="IPR001647">
    <property type="entry name" value="HTH_TetR"/>
</dbReference>
<reference evidence="4 5" key="1">
    <citation type="submission" date="2023-07" db="EMBL/GenBank/DDBJ databases">
        <title>Genomic Encyclopedia of Type Strains, Phase IV (KMG-IV): sequencing the most valuable type-strain genomes for metagenomic binning, comparative biology and taxonomic classification.</title>
        <authorList>
            <person name="Goeker M."/>
        </authorList>
    </citation>
    <scope>NUCLEOTIDE SEQUENCE [LARGE SCALE GENOMIC DNA]</scope>
    <source>
        <strain evidence="4 5">B6-8</strain>
    </source>
</reference>
<accession>A0ABU0H6Y2</accession>
<name>A0ABU0H6Y2_9HYPH</name>
<feature type="domain" description="HTH tetR-type" evidence="3">
    <location>
        <begin position="14"/>
        <end position="72"/>
    </location>
</feature>
<evidence type="ECO:0000313" key="5">
    <source>
        <dbReference type="Proteomes" id="UP001241603"/>
    </source>
</evidence>
<dbReference type="InterPro" id="IPR009057">
    <property type="entry name" value="Homeodomain-like_sf"/>
</dbReference>
<feature type="DNA-binding region" description="H-T-H motif" evidence="2">
    <location>
        <begin position="35"/>
        <end position="54"/>
    </location>
</feature>
<dbReference type="SUPFAM" id="SSF46689">
    <property type="entry name" value="Homeodomain-like"/>
    <property type="match status" value="1"/>
</dbReference>
<organism evidence="4 5">
    <name type="scientific">Kaistia dalseonensis</name>
    <dbReference type="NCBI Taxonomy" id="410840"/>
    <lineage>
        <taxon>Bacteria</taxon>
        <taxon>Pseudomonadati</taxon>
        <taxon>Pseudomonadota</taxon>
        <taxon>Alphaproteobacteria</taxon>
        <taxon>Hyphomicrobiales</taxon>
        <taxon>Kaistiaceae</taxon>
        <taxon>Kaistia</taxon>
    </lineage>
</organism>
<dbReference type="Proteomes" id="UP001241603">
    <property type="component" value="Unassembled WGS sequence"/>
</dbReference>
<evidence type="ECO:0000256" key="2">
    <source>
        <dbReference type="PROSITE-ProRule" id="PRU00335"/>
    </source>
</evidence>
<dbReference type="Gene3D" id="1.10.357.10">
    <property type="entry name" value="Tetracycline Repressor, domain 2"/>
    <property type="match status" value="1"/>
</dbReference>
<evidence type="ECO:0000256" key="1">
    <source>
        <dbReference type="ARBA" id="ARBA00023125"/>
    </source>
</evidence>